<evidence type="ECO:0000313" key="1">
    <source>
        <dbReference type="EMBL" id="TKR73814.1"/>
    </source>
</evidence>
<gene>
    <name evidence="1" type="ORF">L596_021081</name>
</gene>
<dbReference type="AlphaFoldDB" id="A0A4U5MVN1"/>
<evidence type="ECO:0000313" key="2">
    <source>
        <dbReference type="Proteomes" id="UP000298663"/>
    </source>
</evidence>
<name>A0A4U5MVN1_STECR</name>
<dbReference type="Proteomes" id="UP000298663">
    <property type="component" value="Unassembled WGS sequence"/>
</dbReference>
<protein>
    <submittedName>
        <fullName evidence="1">Uncharacterized protein</fullName>
    </submittedName>
</protein>
<reference evidence="1 2" key="2">
    <citation type="journal article" date="2019" name="G3 (Bethesda)">
        <title>Hybrid Assembly of the Genome of the Entomopathogenic Nematode Steinernema carpocapsae Identifies the X-Chromosome.</title>
        <authorList>
            <person name="Serra L."/>
            <person name="Macchietto M."/>
            <person name="Macias-Munoz A."/>
            <person name="McGill C.J."/>
            <person name="Rodriguez I.M."/>
            <person name="Rodriguez B."/>
            <person name="Murad R."/>
            <person name="Mortazavi A."/>
        </authorList>
    </citation>
    <scope>NUCLEOTIDE SEQUENCE [LARGE SCALE GENOMIC DNA]</scope>
    <source>
        <strain evidence="1 2">ALL</strain>
    </source>
</reference>
<reference evidence="1 2" key="1">
    <citation type="journal article" date="2015" name="Genome Biol.">
        <title>Comparative genomics of Steinernema reveals deeply conserved gene regulatory networks.</title>
        <authorList>
            <person name="Dillman A.R."/>
            <person name="Macchietto M."/>
            <person name="Porter C.F."/>
            <person name="Rogers A."/>
            <person name="Williams B."/>
            <person name="Antoshechkin I."/>
            <person name="Lee M.M."/>
            <person name="Goodwin Z."/>
            <person name="Lu X."/>
            <person name="Lewis E.E."/>
            <person name="Goodrich-Blair H."/>
            <person name="Stock S.P."/>
            <person name="Adams B.J."/>
            <person name="Sternberg P.W."/>
            <person name="Mortazavi A."/>
        </authorList>
    </citation>
    <scope>NUCLEOTIDE SEQUENCE [LARGE SCALE GENOMIC DNA]</scope>
    <source>
        <strain evidence="1 2">ALL</strain>
    </source>
</reference>
<keyword evidence="2" id="KW-1185">Reference proteome</keyword>
<sequence length="165" mass="18005">MPGSIGHRAVATAALGSKRVEEVAVLAQHLSQWTNDRSSSSVRPKAAVGCGRADTSESIDRHRRSMACFFRSLSRTLSRSLSTRSPNVVPNRARALGSPSSLLPSQPLHLLLRVLLFAKIFPFSTETNARSSLCTSLAQRARLLLAATATFSTTHCFRWTAFPRL</sequence>
<proteinExistence type="predicted"/>
<organism evidence="1 2">
    <name type="scientific">Steinernema carpocapsae</name>
    <name type="common">Entomopathogenic nematode</name>
    <dbReference type="NCBI Taxonomy" id="34508"/>
    <lineage>
        <taxon>Eukaryota</taxon>
        <taxon>Metazoa</taxon>
        <taxon>Ecdysozoa</taxon>
        <taxon>Nematoda</taxon>
        <taxon>Chromadorea</taxon>
        <taxon>Rhabditida</taxon>
        <taxon>Tylenchina</taxon>
        <taxon>Panagrolaimomorpha</taxon>
        <taxon>Strongyloidoidea</taxon>
        <taxon>Steinernematidae</taxon>
        <taxon>Steinernema</taxon>
    </lineage>
</organism>
<dbReference type="EMBL" id="AZBU02000006">
    <property type="protein sequence ID" value="TKR73814.1"/>
    <property type="molecule type" value="Genomic_DNA"/>
</dbReference>
<comment type="caution">
    <text evidence="1">The sequence shown here is derived from an EMBL/GenBank/DDBJ whole genome shotgun (WGS) entry which is preliminary data.</text>
</comment>
<accession>A0A4U5MVN1</accession>